<evidence type="ECO:0000313" key="2">
    <source>
        <dbReference type="Proteomes" id="UP001143910"/>
    </source>
</evidence>
<accession>A0ACC1NIM2</accession>
<gene>
    <name evidence="1" type="ORF">NQ176_g3416</name>
</gene>
<organism evidence="1 2">
    <name type="scientific">Zarea fungicola</name>
    <dbReference type="NCBI Taxonomy" id="93591"/>
    <lineage>
        <taxon>Eukaryota</taxon>
        <taxon>Fungi</taxon>
        <taxon>Dikarya</taxon>
        <taxon>Ascomycota</taxon>
        <taxon>Pezizomycotina</taxon>
        <taxon>Sordariomycetes</taxon>
        <taxon>Hypocreomycetidae</taxon>
        <taxon>Hypocreales</taxon>
        <taxon>Cordycipitaceae</taxon>
        <taxon>Zarea</taxon>
    </lineage>
</organism>
<dbReference type="EMBL" id="JANJQO010000309">
    <property type="protein sequence ID" value="KAJ2979160.1"/>
    <property type="molecule type" value="Genomic_DNA"/>
</dbReference>
<dbReference type="Proteomes" id="UP001143910">
    <property type="component" value="Unassembled WGS sequence"/>
</dbReference>
<keyword evidence="2" id="KW-1185">Reference proteome</keyword>
<comment type="caution">
    <text evidence="1">The sequence shown here is derived from an EMBL/GenBank/DDBJ whole genome shotgun (WGS) entry which is preliminary data.</text>
</comment>
<proteinExistence type="predicted"/>
<reference evidence="1" key="1">
    <citation type="submission" date="2022-08" db="EMBL/GenBank/DDBJ databases">
        <title>Genome Sequence of Lecanicillium fungicola.</title>
        <authorList>
            <person name="Buettner E."/>
        </authorList>
    </citation>
    <scope>NUCLEOTIDE SEQUENCE</scope>
    <source>
        <strain evidence="1">Babe33</strain>
    </source>
</reference>
<protein>
    <submittedName>
        <fullName evidence="1">Uncharacterized protein</fullName>
    </submittedName>
</protein>
<name>A0ACC1NIM2_9HYPO</name>
<evidence type="ECO:0000313" key="1">
    <source>
        <dbReference type="EMBL" id="KAJ2979160.1"/>
    </source>
</evidence>
<sequence length="210" mass="23580">MKLFTIIALAAAAAAAKPTVYFIRHGEKPDDDDANGLSTKGVKRAQCLRQVFGHSSSYDIGHIMAQTPKSGKYRFPEHIHQQRHEPAWSRKRRREKDMNGHAASTNEKNADGKRQRPLDTVQPLATDLGLKVDTSCDRDDPKCVKKAVKAYKGNGNILICWEHKALRDLAEELGADNAEDYPSDHFDLIWVDRSPYDTINEIQTENCPGL</sequence>